<evidence type="ECO:0000313" key="5">
    <source>
        <dbReference type="EMBL" id="SHF39608.1"/>
    </source>
</evidence>
<dbReference type="Pfam" id="PF12833">
    <property type="entry name" value="HTH_18"/>
    <property type="match status" value="1"/>
</dbReference>
<keyword evidence="2 5" id="KW-0238">DNA-binding</keyword>
<protein>
    <submittedName>
        <fullName evidence="5">AraC-type DNA-binding protein</fullName>
    </submittedName>
</protein>
<dbReference type="AlphaFoldDB" id="A0A1M5BAY4"/>
<dbReference type="PROSITE" id="PS00041">
    <property type="entry name" value="HTH_ARAC_FAMILY_1"/>
    <property type="match status" value="1"/>
</dbReference>
<organism evidence="5 6">
    <name type="scientific">Bacteroides luti</name>
    <dbReference type="NCBI Taxonomy" id="1297750"/>
    <lineage>
        <taxon>Bacteria</taxon>
        <taxon>Pseudomonadati</taxon>
        <taxon>Bacteroidota</taxon>
        <taxon>Bacteroidia</taxon>
        <taxon>Bacteroidales</taxon>
        <taxon>Bacteroidaceae</taxon>
        <taxon>Bacteroides</taxon>
    </lineage>
</organism>
<dbReference type="Gene3D" id="1.10.10.60">
    <property type="entry name" value="Homeodomain-like"/>
    <property type="match status" value="2"/>
</dbReference>
<gene>
    <name evidence="5" type="ORF">SAMN05444405_10850</name>
</gene>
<dbReference type="Proteomes" id="UP000184509">
    <property type="component" value="Unassembled WGS sequence"/>
</dbReference>
<dbReference type="STRING" id="1297750.SAMN05444405_10850"/>
<dbReference type="PRINTS" id="PR00032">
    <property type="entry name" value="HTHARAC"/>
</dbReference>
<dbReference type="InterPro" id="IPR018060">
    <property type="entry name" value="HTH_AraC"/>
</dbReference>
<dbReference type="OrthoDB" id="1007602at2"/>
<dbReference type="InterPro" id="IPR003313">
    <property type="entry name" value="AraC-bd"/>
</dbReference>
<feature type="domain" description="HTH araC/xylS-type" evidence="4">
    <location>
        <begin position="186"/>
        <end position="284"/>
    </location>
</feature>
<keyword evidence="6" id="KW-1185">Reference proteome</keyword>
<keyword evidence="3" id="KW-0804">Transcription</keyword>
<name>A0A1M5BAY4_9BACE</name>
<dbReference type="SMART" id="SM00342">
    <property type="entry name" value="HTH_ARAC"/>
    <property type="match status" value="1"/>
</dbReference>
<evidence type="ECO:0000256" key="3">
    <source>
        <dbReference type="ARBA" id="ARBA00023163"/>
    </source>
</evidence>
<accession>A0A1M5BAY4</accession>
<proteinExistence type="predicted"/>
<dbReference type="PANTHER" id="PTHR43280:SF28">
    <property type="entry name" value="HTH-TYPE TRANSCRIPTIONAL ACTIVATOR RHAS"/>
    <property type="match status" value="1"/>
</dbReference>
<dbReference type="RefSeq" id="WP_073401298.1">
    <property type="nucleotide sequence ID" value="NZ_FQTV01000008.1"/>
</dbReference>
<dbReference type="InterPro" id="IPR037923">
    <property type="entry name" value="HTH-like"/>
</dbReference>
<dbReference type="SUPFAM" id="SSF46689">
    <property type="entry name" value="Homeodomain-like"/>
    <property type="match status" value="2"/>
</dbReference>
<reference evidence="6" key="1">
    <citation type="submission" date="2016-11" db="EMBL/GenBank/DDBJ databases">
        <authorList>
            <person name="Varghese N."/>
            <person name="Submissions S."/>
        </authorList>
    </citation>
    <scope>NUCLEOTIDE SEQUENCE [LARGE SCALE GENOMIC DNA]</scope>
    <source>
        <strain evidence="6">DSM 26991</strain>
    </source>
</reference>
<dbReference type="GO" id="GO:0043565">
    <property type="term" value="F:sequence-specific DNA binding"/>
    <property type="evidence" value="ECO:0007669"/>
    <property type="project" value="InterPro"/>
</dbReference>
<evidence type="ECO:0000256" key="2">
    <source>
        <dbReference type="ARBA" id="ARBA00023125"/>
    </source>
</evidence>
<evidence type="ECO:0000259" key="4">
    <source>
        <dbReference type="PROSITE" id="PS01124"/>
    </source>
</evidence>
<dbReference type="PANTHER" id="PTHR43280">
    <property type="entry name" value="ARAC-FAMILY TRANSCRIPTIONAL REGULATOR"/>
    <property type="match status" value="1"/>
</dbReference>
<evidence type="ECO:0000313" key="6">
    <source>
        <dbReference type="Proteomes" id="UP000184509"/>
    </source>
</evidence>
<dbReference type="EMBL" id="FQTV01000008">
    <property type="protein sequence ID" value="SHF39608.1"/>
    <property type="molecule type" value="Genomic_DNA"/>
</dbReference>
<keyword evidence="1" id="KW-0805">Transcription regulation</keyword>
<dbReference type="Pfam" id="PF02311">
    <property type="entry name" value="AraC_binding"/>
    <property type="match status" value="1"/>
</dbReference>
<evidence type="ECO:0000256" key="1">
    <source>
        <dbReference type="ARBA" id="ARBA00023015"/>
    </source>
</evidence>
<dbReference type="InterPro" id="IPR020449">
    <property type="entry name" value="Tscrpt_reg_AraC-type_HTH"/>
</dbReference>
<dbReference type="GO" id="GO:0003700">
    <property type="term" value="F:DNA-binding transcription factor activity"/>
    <property type="evidence" value="ECO:0007669"/>
    <property type="project" value="InterPro"/>
</dbReference>
<dbReference type="InterPro" id="IPR018062">
    <property type="entry name" value="HTH_AraC-typ_CS"/>
</dbReference>
<dbReference type="PROSITE" id="PS01124">
    <property type="entry name" value="HTH_ARAC_FAMILY_2"/>
    <property type="match status" value="1"/>
</dbReference>
<dbReference type="SUPFAM" id="SSF51215">
    <property type="entry name" value="Regulatory protein AraC"/>
    <property type="match status" value="1"/>
</dbReference>
<dbReference type="InterPro" id="IPR009057">
    <property type="entry name" value="Homeodomain-like_sf"/>
</dbReference>
<sequence length="287" mass="33591">MVREKKDNLNFTLLNIGHAIHNADWNWANVNSPFSRLYWVDGGNAKIVLPDGTYNLTPGHLYLIPSFTLHSYECDGYFSLYYIHIYEEQTDNLSIIEQMNPSVEVEATEMDTLLVKRLSEINPNRELKLYDPSSYDNSQTLVKNISENAQLPYYLLIETKGILQQLFSRFLKDAEQKVEVTDNRVLKALRYIRKNIDKPINISQLSELCFLTDDHFIRLFKNEMKCTPTQYINQKKIEKAQVMLIIDDIPIKEIAYNLAFDNISYFNKLFKKLTGLTPGEYKKRLHM</sequence>